<keyword evidence="1" id="KW-0862">Zinc</keyword>
<dbReference type="GO" id="GO:0008270">
    <property type="term" value="F:zinc ion binding"/>
    <property type="evidence" value="ECO:0007669"/>
    <property type="project" value="UniProtKB-KW"/>
</dbReference>
<reference evidence="5" key="1">
    <citation type="submission" date="2023-08" db="EMBL/GenBank/DDBJ databases">
        <authorList>
            <person name="Alioto T."/>
            <person name="Alioto T."/>
            <person name="Gomez Garrido J."/>
        </authorList>
    </citation>
    <scope>NUCLEOTIDE SEQUENCE</scope>
</reference>
<dbReference type="InterPro" id="IPR002999">
    <property type="entry name" value="Tudor"/>
</dbReference>
<dbReference type="PANTHER" id="PTHR22948">
    <property type="entry name" value="TUDOR DOMAIN CONTAINING PROTEIN"/>
    <property type="match status" value="1"/>
</dbReference>
<feature type="domain" description="Tudor" evidence="4">
    <location>
        <begin position="283"/>
        <end position="349"/>
    </location>
</feature>
<evidence type="ECO:0000256" key="1">
    <source>
        <dbReference type="PROSITE-ProRule" id="PRU00723"/>
    </source>
</evidence>
<evidence type="ECO:0000259" key="3">
    <source>
        <dbReference type="PROSITE" id="PS50103"/>
    </source>
</evidence>
<dbReference type="InterPro" id="IPR035437">
    <property type="entry name" value="SNase_OB-fold_sf"/>
</dbReference>
<dbReference type="EMBL" id="OX597828">
    <property type="protein sequence ID" value="CAI9734062.1"/>
    <property type="molecule type" value="Genomic_DNA"/>
</dbReference>
<dbReference type="SUPFAM" id="SSF63748">
    <property type="entry name" value="Tudor/PWWP/MBT"/>
    <property type="match status" value="3"/>
</dbReference>
<evidence type="ECO:0000259" key="4">
    <source>
        <dbReference type="PROSITE" id="PS50304"/>
    </source>
</evidence>
<dbReference type="PANTHER" id="PTHR22948:SF29">
    <property type="entry name" value="FI02030P-RELATED"/>
    <property type="match status" value="1"/>
</dbReference>
<dbReference type="PROSITE" id="PS50304">
    <property type="entry name" value="TUDOR"/>
    <property type="match status" value="3"/>
</dbReference>
<dbReference type="Gene3D" id="2.30.30.140">
    <property type="match status" value="3"/>
</dbReference>
<evidence type="ECO:0000256" key="2">
    <source>
        <dbReference type="SAM" id="MobiDB-lite"/>
    </source>
</evidence>
<keyword evidence="6" id="KW-1185">Reference proteome</keyword>
<dbReference type="PROSITE" id="PS50103">
    <property type="entry name" value="ZF_C3H1"/>
    <property type="match status" value="1"/>
</dbReference>
<keyword evidence="1" id="KW-0863">Zinc-finger</keyword>
<feature type="domain" description="Tudor" evidence="4">
    <location>
        <begin position="672"/>
        <end position="736"/>
    </location>
</feature>
<feature type="domain" description="C3H1-type" evidence="3">
    <location>
        <begin position="882"/>
        <end position="910"/>
    </location>
</feature>
<dbReference type="AlphaFoldDB" id="A0AA36FDY5"/>
<sequence>MGKLRPMIMDTLTLPPLATLDEDNISGITLLLELSTFIEYCCSGLLKMSFTDDWFEENILIKWNNILEKQEYIEFLLQKIYLKNPGDNPSASTSIYKEVLSNLDGCYNCLVAVIKVLKNSVDASKTKDEGSTDNKNEHHTSLSESDPSIDLISQTSAQFTSESASEYKPQSQCELQSEPDDLLQKLDLVSVEYPTKSDTLTNSIKEVAPSLHCGNSFKEENYGLGPDLEELTLSSTVKVSVCIVMSPYCFWVQLTDIAESNLIQLAKDISEHISSENCRRIRQPFVGMKCLAPYSDGFFYRAKIVNICKPNKEDPCKLTKVNVLYVDYGNTEVVSSECLQELPYSLSQLPCQAICCSLANIAPVDIKNDWSINISDIFQKLVSYSVLLCIPKISCTDGLPHLVHLYPIDFPSASALQLYSISLQLISKNCAVYIPISEQINLICNILKTWVLFNQQPLLDSTEEDSISVTSYRKDDTTKKQYYDGNINQQIRSAFTKRMECSTIYEEPSEEFEEENCLSVNVAGQCEHSTSQTSPEKLNYQISSEMSNCQTKSKICNSQTSPEKSLSDSSTLPCTNVTTDNKEGTLESCSSEPLPKQFQTTDTSIKKCNTISSDTEKIHEVVFSYVSTPSDFYVYVINSATIERLADLVQSLNEKFLSLKPTELLELSETLKIEINSLCCCYDKTDQSYHRGIIIDFKSAQKPNKMSVKVFYMDYGYIAWISRKHIYPLNIAYKKFPALAVHCTLARICPVGQKPHPSDTYIWPEKAKKAFKKNINFKDSYVMKIVSGNLPSTSFSFQQYLSPPLQVLIATLSDKKTESAQNAEICINYEMVRLNHATLTEKSAELELLNWDPMSVDYTSRRNRYEINVDDAQIATQGFMVNDEKTICKFYREGQKCKLGSKCPYKHIRVPDDCLTVDRREVVCKDDSCSEFELPLVGSLVGVEVSAIINPAHFYLILPWGKDAIKDLHDMPDYETKEETLADLQKDLQDFYKLSFPKTEENLFWGIGELVAARAVVDQDWYRARICEVNDVINEVKVFFIDFGNVQWIPESNIQSLASQFTHLPHQSVECCLNGIVSASDSGLWTQEAKDYFLELVDDKVLVASIKAIMCRRMYIDLYDTYQIPEKNIADELIQAGVAKRNLSADGNLSTASNLTLSKNYIPG</sequence>
<proteinExistence type="predicted"/>
<protein>
    <submittedName>
        <fullName evidence="5">Domain-containing 15</fullName>
    </submittedName>
</protein>
<dbReference type="Pfam" id="PF00567">
    <property type="entry name" value="TUDOR"/>
    <property type="match status" value="3"/>
</dbReference>
<feature type="domain" description="Tudor" evidence="4">
    <location>
        <begin position="1004"/>
        <end position="1064"/>
    </location>
</feature>
<dbReference type="Proteomes" id="UP001162480">
    <property type="component" value="Chromosome 15"/>
</dbReference>
<dbReference type="Pfam" id="PF00642">
    <property type="entry name" value="zf-CCCH"/>
    <property type="match status" value="1"/>
</dbReference>
<dbReference type="SMART" id="SM00356">
    <property type="entry name" value="ZnF_C3H1"/>
    <property type="match status" value="1"/>
</dbReference>
<feature type="compositionally biased region" description="Basic and acidic residues" evidence="2">
    <location>
        <begin position="124"/>
        <end position="141"/>
    </location>
</feature>
<feature type="region of interest" description="Disordered" evidence="2">
    <location>
        <begin position="124"/>
        <end position="147"/>
    </location>
</feature>
<gene>
    <name evidence="5" type="ORF">OCTVUL_1B000220</name>
</gene>
<evidence type="ECO:0000313" key="6">
    <source>
        <dbReference type="Proteomes" id="UP001162480"/>
    </source>
</evidence>
<name>A0AA36FDY5_OCTVU</name>
<evidence type="ECO:0000313" key="5">
    <source>
        <dbReference type="EMBL" id="CAI9734062.1"/>
    </source>
</evidence>
<feature type="zinc finger region" description="C3H1-type" evidence="1">
    <location>
        <begin position="882"/>
        <end position="910"/>
    </location>
</feature>
<keyword evidence="1" id="KW-0479">Metal-binding</keyword>
<dbReference type="SMART" id="SM00333">
    <property type="entry name" value="TUDOR"/>
    <property type="match status" value="3"/>
</dbReference>
<organism evidence="5 6">
    <name type="scientific">Octopus vulgaris</name>
    <name type="common">Common octopus</name>
    <dbReference type="NCBI Taxonomy" id="6645"/>
    <lineage>
        <taxon>Eukaryota</taxon>
        <taxon>Metazoa</taxon>
        <taxon>Spiralia</taxon>
        <taxon>Lophotrochozoa</taxon>
        <taxon>Mollusca</taxon>
        <taxon>Cephalopoda</taxon>
        <taxon>Coleoidea</taxon>
        <taxon>Octopodiformes</taxon>
        <taxon>Octopoda</taxon>
        <taxon>Incirrata</taxon>
        <taxon>Octopodidae</taxon>
        <taxon>Octopus</taxon>
    </lineage>
</organism>
<dbReference type="InterPro" id="IPR000571">
    <property type="entry name" value="Znf_CCCH"/>
</dbReference>
<accession>A0AA36FDY5</accession>
<dbReference type="InterPro" id="IPR050621">
    <property type="entry name" value="Tudor_domain_containing"/>
</dbReference>
<dbReference type="Gene3D" id="2.40.50.90">
    <property type="match status" value="2"/>
</dbReference>